<dbReference type="SUPFAM" id="SSF89124">
    <property type="entry name" value="Nop domain"/>
    <property type="match status" value="1"/>
</dbReference>
<dbReference type="AlphaFoldDB" id="A0A7J4IUB8"/>
<dbReference type="InterPro" id="IPR012976">
    <property type="entry name" value="NOSIC"/>
</dbReference>
<proteinExistence type="inferred from homology"/>
<dbReference type="GO" id="GO:0031428">
    <property type="term" value="C:box C/D methylation guide snoRNP complex"/>
    <property type="evidence" value="ECO:0007669"/>
    <property type="project" value="InterPro"/>
</dbReference>
<dbReference type="EMBL" id="JAGVWF010000067">
    <property type="protein sequence ID" value="MBS3059686.1"/>
    <property type="molecule type" value="Genomic_DNA"/>
</dbReference>
<dbReference type="PANTHER" id="PTHR10894">
    <property type="entry name" value="NUCLEOLAR PROTEIN 5 NUCLEOLAR PROTEIN NOP5 NOP58"/>
    <property type="match status" value="1"/>
</dbReference>
<dbReference type="PANTHER" id="PTHR10894:SF0">
    <property type="entry name" value="NUCLEOLAR PROTEIN 56"/>
    <property type="match status" value="1"/>
</dbReference>
<evidence type="ECO:0000256" key="1">
    <source>
        <dbReference type="ARBA" id="ARBA00009211"/>
    </source>
</evidence>
<sequence>MDKAEELRKKLLKKAKTRFQETLSESDVHIIKAVGLLEDLDNTVNLLAEQVIEWHSIHFPEMRPIVQDNESCLKLIYHLGTRSNFSKEKILKHFQNKEKAEKLEEKARTSIGIALGEEELREIQLLALNALNLKEERGFLTKYIEKAMARELPNFSQLCGAVLGAKILAKTGSKKRLAFMPASTVQIIGAEKALFQHLRNGGKAPKHGLLFQHPLVMSAKPWHKGKIARSVASKLSIALKADFFGSSKVAEKLEKQLQQRFKAVEETKTKRNEKRKK</sequence>
<dbReference type="Gene3D" id="1.10.287.4070">
    <property type="match status" value="1"/>
</dbReference>
<organism evidence="3 5">
    <name type="scientific">Candidatus Iainarchaeum sp</name>
    <dbReference type="NCBI Taxonomy" id="3101447"/>
    <lineage>
        <taxon>Archaea</taxon>
        <taxon>Candidatus Iainarchaeota</taxon>
        <taxon>Candidatus Iainarchaeia</taxon>
        <taxon>Candidatus Iainarchaeales</taxon>
        <taxon>Candidatus Iainarchaeaceae</taxon>
        <taxon>Candidatus Iainarchaeum</taxon>
    </lineage>
</organism>
<dbReference type="InterPro" id="IPR042239">
    <property type="entry name" value="Nop_C"/>
</dbReference>
<dbReference type="GO" id="GO:0030515">
    <property type="term" value="F:snoRNA binding"/>
    <property type="evidence" value="ECO:0007669"/>
    <property type="project" value="InterPro"/>
</dbReference>
<comment type="caution">
    <text evidence="3">The sequence shown here is derived from an EMBL/GenBank/DDBJ whole genome shotgun (WGS) entry which is preliminary data.</text>
</comment>
<dbReference type="InterPro" id="IPR002687">
    <property type="entry name" value="Nop_dom"/>
</dbReference>
<dbReference type="InterPro" id="IPR036070">
    <property type="entry name" value="Nop_dom_sf"/>
</dbReference>
<evidence type="ECO:0000313" key="5">
    <source>
        <dbReference type="Proteomes" id="UP000577419"/>
    </source>
</evidence>
<evidence type="ECO:0000313" key="4">
    <source>
        <dbReference type="EMBL" id="MBS3059686.1"/>
    </source>
</evidence>
<dbReference type="SMART" id="SM00931">
    <property type="entry name" value="NOSIC"/>
    <property type="match status" value="1"/>
</dbReference>
<dbReference type="Gene3D" id="1.10.246.90">
    <property type="entry name" value="Nop domain"/>
    <property type="match status" value="1"/>
</dbReference>
<dbReference type="Pfam" id="PF01798">
    <property type="entry name" value="Nop"/>
    <property type="match status" value="1"/>
</dbReference>
<accession>A0A7J4IUB8</accession>
<protein>
    <submittedName>
        <fullName evidence="3">NOP58 family protein</fullName>
    </submittedName>
</protein>
<dbReference type="Proteomes" id="UP000683213">
    <property type="component" value="Unassembled WGS sequence"/>
</dbReference>
<evidence type="ECO:0000259" key="2">
    <source>
        <dbReference type="PROSITE" id="PS51358"/>
    </source>
</evidence>
<evidence type="ECO:0000313" key="3">
    <source>
        <dbReference type="EMBL" id="HIH09032.1"/>
    </source>
</evidence>
<name>A0A7J4IUB8_9ARCH</name>
<gene>
    <name evidence="3" type="ORF">HA237_06795</name>
    <name evidence="4" type="ORF">J4224_04665</name>
</gene>
<feature type="domain" description="Nop" evidence="2">
    <location>
        <begin position="151"/>
        <end position="266"/>
    </location>
</feature>
<dbReference type="EMBL" id="DUFG01000036">
    <property type="protein sequence ID" value="HIH09032.1"/>
    <property type="molecule type" value="Genomic_DNA"/>
</dbReference>
<reference evidence="5" key="1">
    <citation type="journal article" date="2020" name="bioRxiv">
        <title>A rank-normalized archaeal taxonomy based on genome phylogeny resolves widespread incomplete and uneven classifications.</title>
        <authorList>
            <person name="Rinke C."/>
            <person name="Chuvochina M."/>
            <person name="Mussig A.J."/>
            <person name="Chaumeil P.-A."/>
            <person name="Waite D.W."/>
            <person name="Whitman W.B."/>
            <person name="Parks D.H."/>
            <person name="Hugenholtz P."/>
        </authorList>
    </citation>
    <scope>NUCLEOTIDE SEQUENCE [LARGE SCALE GENOMIC DNA]</scope>
</reference>
<dbReference type="Proteomes" id="UP000577419">
    <property type="component" value="Unassembled WGS sequence"/>
</dbReference>
<dbReference type="InterPro" id="IPR045056">
    <property type="entry name" value="Nop56/Nop58"/>
</dbReference>
<reference evidence="4" key="3">
    <citation type="submission" date="2021-05" db="EMBL/GenBank/DDBJ databases">
        <title>Protein family content uncovers lineage relationships and bacterial pathway maintenance mechanisms in DPANN archaea.</title>
        <authorList>
            <person name="Castelle C.J."/>
            <person name="Meheust R."/>
            <person name="Jaffe A.L."/>
            <person name="Seitz K."/>
            <person name="Gong X."/>
            <person name="Baker B.J."/>
            <person name="Banfield J.F."/>
        </authorList>
    </citation>
    <scope>NUCLEOTIDE SEQUENCE</scope>
    <source>
        <strain evidence="4">RIFCSPHIGHO2_01_FULL_GW2011_AR10_43_9</strain>
    </source>
</reference>
<reference evidence="4" key="2">
    <citation type="submission" date="2021-03" db="EMBL/GenBank/DDBJ databases">
        <authorList>
            <person name="Jaffe A."/>
        </authorList>
    </citation>
    <scope>NUCLEOTIDE SEQUENCE</scope>
    <source>
        <strain evidence="4">RIFCSPHIGHO2_01_FULL_GW2011_AR10_43_9</strain>
    </source>
</reference>
<comment type="similarity">
    <text evidence="1">Belongs to the NOP5/NOP56 family.</text>
</comment>
<dbReference type="PROSITE" id="PS51358">
    <property type="entry name" value="NOP"/>
    <property type="match status" value="1"/>
</dbReference>